<feature type="transmembrane region" description="Helical" evidence="6">
    <location>
        <begin position="245"/>
        <end position="266"/>
    </location>
</feature>
<evidence type="ECO:0000313" key="9">
    <source>
        <dbReference type="Proteomes" id="UP000322976"/>
    </source>
</evidence>
<gene>
    <name evidence="8" type="ORF">FWJ32_11395</name>
</gene>
<evidence type="ECO:0000313" key="8">
    <source>
        <dbReference type="EMBL" id="TZE80892.1"/>
    </source>
</evidence>
<keyword evidence="3 6" id="KW-0812">Transmembrane</keyword>
<evidence type="ECO:0000256" key="5">
    <source>
        <dbReference type="ARBA" id="ARBA00023136"/>
    </source>
</evidence>
<evidence type="ECO:0000256" key="2">
    <source>
        <dbReference type="ARBA" id="ARBA00022475"/>
    </source>
</evidence>
<dbReference type="GO" id="GO:0005886">
    <property type="term" value="C:plasma membrane"/>
    <property type="evidence" value="ECO:0007669"/>
    <property type="project" value="UniProtKB-SubCell"/>
</dbReference>
<dbReference type="Proteomes" id="UP000322976">
    <property type="component" value="Unassembled WGS sequence"/>
</dbReference>
<dbReference type="InterPro" id="IPR038078">
    <property type="entry name" value="PhoU-like_sf"/>
</dbReference>
<dbReference type="Gene3D" id="1.20.58.220">
    <property type="entry name" value="Phosphate transport system protein phou homolog 2, domain 2"/>
    <property type="match status" value="1"/>
</dbReference>
<dbReference type="RefSeq" id="WP_149546084.1">
    <property type="nucleotide sequence ID" value="NZ_VTPS01000021.1"/>
</dbReference>
<dbReference type="GO" id="GO:0005436">
    <property type="term" value="F:sodium:phosphate symporter activity"/>
    <property type="evidence" value="ECO:0007669"/>
    <property type="project" value="InterPro"/>
</dbReference>
<keyword evidence="9" id="KW-1185">Reference proteome</keyword>
<dbReference type="SUPFAM" id="SSF109755">
    <property type="entry name" value="PhoU-like"/>
    <property type="match status" value="1"/>
</dbReference>
<feature type="transmembrane region" description="Helical" evidence="6">
    <location>
        <begin position="210"/>
        <end position="233"/>
    </location>
</feature>
<comment type="subcellular location">
    <subcellularLocation>
        <location evidence="1">Cell membrane</location>
        <topology evidence="1">Multi-pass membrane protein</topology>
    </subcellularLocation>
</comment>
<dbReference type="InterPro" id="IPR026022">
    <property type="entry name" value="PhoU_dom"/>
</dbReference>
<dbReference type="EMBL" id="VTPS01000021">
    <property type="protein sequence ID" value="TZE80892.1"/>
    <property type="molecule type" value="Genomic_DNA"/>
</dbReference>
<accession>A0A5D8Q8T0</accession>
<feature type="transmembrane region" description="Helical" evidence="6">
    <location>
        <begin position="48"/>
        <end position="81"/>
    </location>
</feature>
<evidence type="ECO:0000256" key="4">
    <source>
        <dbReference type="ARBA" id="ARBA00022989"/>
    </source>
</evidence>
<dbReference type="InterPro" id="IPR003841">
    <property type="entry name" value="Na/Pi_transpt"/>
</dbReference>
<evidence type="ECO:0000256" key="1">
    <source>
        <dbReference type="ARBA" id="ARBA00004651"/>
    </source>
</evidence>
<feature type="transmembrane region" description="Helical" evidence="6">
    <location>
        <begin position="102"/>
        <end position="123"/>
    </location>
</feature>
<evidence type="ECO:0000256" key="3">
    <source>
        <dbReference type="ARBA" id="ARBA00022692"/>
    </source>
</evidence>
<evidence type="ECO:0000259" key="7">
    <source>
        <dbReference type="Pfam" id="PF01895"/>
    </source>
</evidence>
<evidence type="ECO:0000256" key="6">
    <source>
        <dbReference type="SAM" id="Phobius"/>
    </source>
</evidence>
<dbReference type="NCBIfam" id="NF037997">
    <property type="entry name" value="Na_Pi_symport"/>
    <property type="match status" value="1"/>
</dbReference>
<dbReference type="PANTHER" id="PTHR10010:SF46">
    <property type="entry name" value="SODIUM-DEPENDENT PHOSPHATE TRANSPORT PROTEIN 2B"/>
    <property type="match status" value="1"/>
</dbReference>
<organism evidence="8 9">
    <name type="scientific">Calorimonas adulescens</name>
    <dbReference type="NCBI Taxonomy" id="2606906"/>
    <lineage>
        <taxon>Bacteria</taxon>
        <taxon>Bacillati</taxon>
        <taxon>Bacillota</taxon>
        <taxon>Clostridia</taxon>
        <taxon>Thermoanaerobacterales</taxon>
        <taxon>Thermoanaerobacteraceae</taxon>
        <taxon>Calorimonas</taxon>
    </lineage>
</organism>
<keyword evidence="4 6" id="KW-1133">Transmembrane helix</keyword>
<sequence length="532" mass="58290">MGIGMITGLLGGLALFLYGMRLMGDSLQKAAGDRMKHFIEILTTNKVMGVFVGIVVTGIIQSSSATTVMVVGFVNAGLMTLEQAVGVIMGANIGTTVTAQLIAFKLSDIAPLAVAIGVAIWFFSPKKSQQQVGEVIIGFGILFMGMELMSSSVKPLKDVPEFTNLILILGHNKFLGVLVGLLMTSVVQSSSVTIGILQALAFQGLVPIEVALPVLFGDNIGTTVTALLSSIGANKTARRAALVHTFFNIIGTIIFMIILGPVTAIVKTTSADVARQIANAHTLFNVTNTVIQLPFSNYLVKLVKYLIPGDVIVEEKGLKYLDERILETPSIAVVQAYKEVIRMGYISLQNLKTSMEAFFENDSKKCLEVFERERYINQLESEITKYLVEIANASLSPEQSKKITSMFHIVNDIERIGDHADNIAELAQYSIENRLKYSNAAISELRGMTNIAYEAVEEAISVMKNPREDFYKNVLELEKEIDRMEKVLRDNHIIRLNKGECEPSSGVVYLDLLSNLERIGDHSANIVHMAYE</sequence>
<dbReference type="AlphaFoldDB" id="A0A5D8Q8T0"/>
<dbReference type="NCBIfam" id="TIGR00704">
    <property type="entry name" value="NaPi_cotrn_rel"/>
    <property type="match status" value="1"/>
</dbReference>
<feature type="domain" description="PhoU" evidence="7">
    <location>
        <begin position="341"/>
        <end position="426"/>
    </location>
</feature>
<reference evidence="8 9" key="1">
    <citation type="submission" date="2019-08" db="EMBL/GenBank/DDBJ databases">
        <title>Calorimonas adulescens gen. nov., sp. nov., an anaerobic thermophilic bacterium from Sakhalin hot spring.</title>
        <authorList>
            <person name="Khomyakova M.A."/>
            <person name="Merkel A.Y."/>
            <person name="Novikov A."/>
            <person name="Bonch-Osmolovskaya E.A."/>
            <person name="Slobodkin A.I."/>
        </authorList>
    </citation>
    <scope>NUCLEOTIDE SEQUENCE [LARGE SCALE GENOMIC DNA]</scope>
    <source>
        <strain evidence="8 9">A05MB</strain>
    </source>
</reference>
<feature type="transmembrane region" description="Helical" evidence="6">
    <location>
        <begin position="174"/>
        <end position="198"/>
    </location>
</feature>
<dbReference type="Pfam" id="PF01895">
    <property type="entry name" value="PhoU"/>
    <property type="match status" value="2"/>
</dbReference>
<dbReference type="Pfam" id="PF02690">
    <property type="entry name" value="Na_Pi_cotrans"/>
    <property type="match status" value="2"/>
</dbReference>
<feature type="domain" description="PhoU" evidence="7">
    <location>
        <begin position="446"/>
        <end position="528"/>
    </location>
</feature>
<protein>
    <submittedName>
        <fullName evidence="8">Na/Pi cotransporter family protein</fullName>
    </submittedName>
</protein>
<dbReference type="PANTHER" id="PTHR10010">
    <property type="entry name" value="SOLUTE CARRIER FAMILY 34 SODIUM PHOSPHATE , MEMBER 2-RELATED"/>
    <property type="match status" value="1"/>
</dbReference>
<name>A0A5D8Q8T0_9THEO</name>
<keyword evidence="5 6" id="KW-0472">Membrane</keyword>
<dbReference type="InterPro" id="IPR004633">
    <property type="entry name" value="NaPi_cotrn-rel/YqeW-like"/>
</dbReference>
<feature type="transmembrane region" description="Helical" evidence="6">
    <location>
        <begin position="135"/>
        <end position="153"/>
    </location>
</feature>
<dbReference type="GO" id="GO:0044341">
    <property type="term" value="P:sodium-dependent phosphate transport"/>
    <property type="evidence" value="ECO:0007669"/>
    <property type="project" value="InterPro"/>
</dbReference>
<comment type="caution">
    <text evidence="8">The sequence shown here is derived from an EMBL/GenBank/DDBJ whole genome shotgun (WGS) entry which is preliminary data.</text>
</comment>
<proteinExistence type="predicted"/>
<keyword evidence="2" id="KW-1003">Cell membrane</keyword>